<name>A0AA88DYD2_FICCA</name>
<sequence>MAAREGVTLAAALGYHGWILESDVINVVRLIPSTISKAVELAIINDIIDHVTSLISVHGEENK</sequence>
<dbReference type="EMBL" id="BTGU01000163">
    <property type="protein sequence ID" value="GMN63928.1"/>
    <property type="molecule type" value="Genomic_DNA"/>
</dbReference>
<organism evidence="1 2">
    <name type="scientific">Ficus carica</name>
    <name type="common">Common fig</name>
    <dbReference type="NCBI Taxonomy" id="3494"/>
    <lineage>
        <taxon>Eukaryota</taxon>
        <taxon>Viridiplantae</taxon>
        <taxon>Streptophyta</taxon>
        <taxon>Embryophyta</taxon>
        <taxon>Tracheophyta</taxon>
        <taxon>Spermatophyta</taxon>
        <taxon>Magnoliopsida</taxon>
        <taxon>eudicotyledons</taxon>
        <taxon>Gunneridae</taxon>
        <taxon>Pentapetalae</taxon>
        <taxon>rosids</taxon>
        <taxon>fabids</taxon>
        <taxon>Rosales</taxon>
        <taxon>Moraceae</taxon>
        <taxon>Ficeae</taxon>
        <taxon>Ficus</taxon>
    </lineage>
</organism>
<evidence type="ECO:0000313" key="2">
    <source>
        <dbReference type="Proteomes" id="UP001187192"/>
    </source>
</evidence>
<evidence type="ECO:0000313" key="1">
    <source>
        <dbReference type="EMBL" id="GMN63928.1"/>
    </source>
</evidence>
<dbReference type="AlphaFoldDB" id="A0AA88DYD2"/>
<comment type="caution">
    <text evidence="1">The sequence shown here is derived from an EMBL/GenBank/DDBJ whole genome shotgun (WGS) entry which is preliminary data.</text>
</comment>
<keyword evidence="2" id="KW-1185">Reference proteome</keyword>
<dbReference type="Proteomes" id="UP001187192">
    <property type="component" value="Unassembled WGS sequence"/>
</dbReference>
<accession>A0AA88DYD2</accession>
<gene>
    <name evidence="1" type="ORF">TIFTF001_033008</name>
</gene>
<proteinExistence type="predicted"/>
<reference evidence="1" key="1">
    <citation type="submission" date="2023-07" db="EMBL/GenBank/DDBJ databases">
        <title>draft genome sequence of fig (Ficus carica).</title>
        <authorList>
            <person name="Takahashi T."/>
            <person name="Nishimura K."/>
        </authorList>
    </citation>
    <scope>NUCLEOTIDE SEQUENCE</scope>
</reference>
<protein>
    <submittedName>
        <fullName evidence="1">Uncharacterized protein</fullName>
    </submittedName>
</protein>